<protein>
    <recommendedName>
        <fullName evidence="2 6">Carbonic anhydrase</fullName>
        <ecNumber evidence="2 6">4.2.1.1</ecNumber>
    </recommendedName>
</protein>
<evidence type="ECO:0000259" key="8">
    <source>
        <dbReference type="PROSITE" id="PS51144"/>
    </source>
</evidence>
<keyword evidence="4 6" id="KW-0862">Zinc</keyword>
<dbReference type="PANTHER" id="PTHR18952:SF208">
    <property type="entry name" value="CARBONIC ANHYDRASE XA-RELATED"/>
    <property type="match status" value="1"/>
</dbReference>
<dbReference type="GO" id="GO:0008270">
    <property type="term" value="F:zinc ion binding"/>
    <property type="evidence" value="ECO:0007669"/>
    <property type="project" value="UniProtKB-UniRule"/>
</dbReference>
<keyword evidence="5 6" id="KW-0456">Lyase</keyword>
<comment type="catalytic activity">
    <reaction evidence="6">
        <text>hydrogencarbonate + H(+) = CO2 + H2O</text>
        <dbReference type="Rhea" id="RHEA:10748"/>
        <dbReference type="ChEBI" id="CHEBI:15377"/>
        <dbReference type="ChEBI" id="CHEBI:15378"/>
        <dbReference type="ChEBI" id="CHEBI:16526"/>
        <dbReference type="ChEBI" id="CHEBI:17544"/>
        <dbReference type="EC" id="4.2.1.1"/>
    </reaction>
</comment>
<keyword evidence="10" id="KW-1185">Reference proteome</keyword>
<dbReference type="Proteomes" id="UP001417504">
    <property type="component" value="Unassembled WGS sequence"/>
</dbReference>
<dbReference type="EC" id="4.2.1.1" evidence="2 6"/>
<dbReference type="Gene3D" id="3.10.200.10">
    <property type="entry name" value="Alpha carbonic anhydrase"/>
    <property type="match status" value="1"/>
</dbReference>
<reference evidence="9 10" key="1">
    <citation type="submission" date="2024-01" db="EMBL/GenBank/DDBJ databases">
        <title>Genome assemblies of Stephania.</title>
        <authorList>
            <person name="Yang L."/>
        </authorList>
    </citation>
    <scope>NUCLEOTIDE SEQUENCE [LARGE SCALE GENOMIC DNA]</scope>
    <source>
        <strain evidence="9">QJT</strain>
        <tissue evidence="9">Leaf</tissue>
    </source>
</reference>
<dbReference type="AlphaFoldDB" id="A0AAP0IZM9"/>
<evidence type="ECO:0000313" key="10">
    <source>
        <dbReference type="Proteomes" id="UP001417504"/>
    </source>
</evidence>
<comment type="cofactor">
    <cofactor evidence="1 6">
        <name>Zn(2+)</name>
        <dbReference type="ChEBI" id="CHEBI:29105"/>
    </cofactor>
</comment>
<comment type="caution">
    <text evidence="9">The sequence shown here is derived from an EMBL/GenBank/DDBJ whole genome shotgun (WGS) entry which is preliminary data.</text>
</comment>
<evidence type="ECO:0000256" key="4">
    <source>
        <dbReference type="ARBA" id="ARBA00022833"/>
    </source>
</evidence>
<organism evidence="9 10">
    <name type="scientific">Stephania japonica</name>
    <dbReference type="NCBI Taxonomy" id="461633"/>
    <lineage>
        <taxon>Eukaryota</taxon>
        <taxon>Viridiplantae</taxon>
        <taxon>Streptophyta</taxon>
        <taxon>Embryophyta</taxon>
        <taxon>Tracheophyta</taxon>
        <taxon>Spermatophyta</taxon>
        <taxon>Magnoliopsida</taxon>
        <taxon>Ranunculales</taxon>
        <taxon>Menispermaceae</taxon>
        <taxon>Menispermoideae</taxon>
        <taxon>Cissampelideae</taxon>
        <taxon>Stephania</taxon>
    </lineage>
</organism>
<proteinExistence type="inferred from homology"/>
<name>A0AAP0IZM9_9MAGN</name>
<sequence>MDNWAWDTAGGDVDSCGLAWPPVADQCGNWGRHTSYLFAPFTKLGRPYIHKSQSTLLAPFPPSPRATPRLQRSPRSTTTTVDLATTTIASSKLYREDQKEFDYISGSEKGPERWGELHKEWADCNKGDLQSPIDLLNKRVEVVTELGQLKRSYKPCNATLKNRGHDIMLQWDGDAGSIEINGEEFELRQLHWHSPSEHTINGNRFDLEAHLVHVSADNRTAVIGVMYDIGRSDPLLSELEEKIRTSLAGDKTIENVGVIDPRHVRIVGRKYYKYLGSLTTPPCREGVIWIINRKIMTVSREQVTASREQVTALREAVHDHAEKNARPLQPINHREIRLFSPKHRKLDRDIPRLLVIPSLANVLGLMASALVDYALAHQLGSTSWDLTQMTSKCPAILERFSYEGVWDYFGFIMAGLSTPVMADRRRPSDSPTGRR</sequence>
<dbReference type="CDD" id="cd03124">
    <property type="entry name" value="alpha_CA_prokaryotic_like"/>
    <property type="match status" value="1"/>
</dbReference>
<dbReference type="PROSITE" id="PS00162">
    <property type="entry name" value="ALPHA_CA_1"/>
    <property type="match status" value="1"/>
</dbReference>
<accession>A0AAP0IZM9</accession>
<evidence type="ECO:0000256" key="2">
    <source>
        <dbReference type="ARBA" id="ARBA00012925"/>
    </source>
</evidence>
<evidence type="ECO:0000256" key="5">
    <source>
        <dbReference type="ARBA" id="ARBA00023239"/>
    </source>
</evidence>
<evidence type="ECO:0000313" key="9">
    <source>
        <dbReference type="EMBL" id="KAK9124125.1"/>
    </source>
</evidence>
<evidence type="ECO:0000256" key="1">
    <source>
        <dbReference type="ARBA" id="ARBA00001947"/>
    </source>
</evidence>
<dbReference type="SUPFAM" id="SSF51069">
    <property type="entry name" value="Carbonic anhydrase"/>
    <property type="match status" value="1"/>
</dbReference>
<evidence type="ECO:0000256" key="7">
    <source>
        <dbReference type="SAM" id="MobiDB-lite"/>
    </source>
</evidence>
<dbReference type="EMBL" id="JBBNAE010000005">
    <property type="protein sequence ID" value="KAK9124125.1"/>
    <property type="molecule type" value="Genomic_DNA"/>
</dbReference>
<dbReference type="PANTHER" id="PTHR18952">
    <property type="entry name" value="CARBONIC ANHYDRASE"/>
    <property type="match status" value="1"/>
</dbReference>
<gene>
    <name evidence="9" type="ORF">Sjap_013727</name>
</gene>
<dbReference type="GO" id="GO:0006730">
    <property type="term" value="P:one-carbon metabolic process"/>
    <property type="evidence" value="ECO:0007669"/>
    <property type="project" value="TreeGrafter"/>
</dbReference>
<dbReference type="InterPro" id="IPR018338">
    <property type="entry name" value="Carbonic_anhydrase_a-class_CS"/>
</dbReference>
<dbReference type="InterPro" id="IPR041891">
    <property type="entry name" value="Alpha_CA_prokaryot-like"/>
</dbReference>
<dbReference type="InterPro" id="IPR001148">
    <property type="entry name" value="CA_dom"/>
</dbReference>
<evidence type="ECO:0000256" key="6">
    <source>
        <dbReference type="RuleBase" id="RU367011"/>
    </source>
</evidence>
<feature type="region of interest" description="Disordered" evidence="7">
    <location>
        <begin position="55"/>
        <end position="80"/>
    </location>
</feature>
<feature type="domain" description="Alpha-carbonic anhydrase" evidence="8">
    <location>
        <begin position="99"/>
        <end position="340"/>
    </location>
</feature>
<dbReference type="Pfam" id="PF00194">
    <property type="entry name" value="Carb_anhydrase"/>
    <property type="match status" value="1"/>
</dbReference>
<dbReference type="GO" id="GO:0004089">
    <property type="term" value="F:carbonate dehydratase activity"/>
    <property type="evidence" value="ECO:0007669"/>
    <property type="project" value="UniProtKB-UniRule"/>
</dbReference>
<dbReference type="SMART" id="SM01057">
    <property type="entry name" value="Carb_anhydrase"/>
    <property type="match status" value="1"/>
</dbReference>
<evidence type="ECO:0000256" key="3">
    <source>
        <dbReference type="ARBA" id="ARBA00022723"/>
    </source>
</evidence>
<dbReference type="InterPro" id="IPR023561">
    <property type="entry name" value="Carbonic_anhydrase_a-class"/>
</dbReference>
<dbReference type="InterPro" id="IPR036398">
    <property type="entry name" value="CA_dom_sf"/>
</dbReference>
<dbReference type="PROSITE" id="PS51144">
    <property type="entry name" value="ALPHA_CA_2"/>
    <property type="match status" value="1"/>
</dbReference>
<keyword evidence="3 6" id="KW-0479">Metal-binding</keyword>
<comment type="similarity">
    <text evidence="6">Belongs to the alpha-carbonic anhydrase family.</text>
</comment>
<comment type="function">
    <text evidence="6">Reversible hydration of carbon dioxide.</text>
</comment>